<feature type="transmembrane region" description="Helical" evidence="8">
    <location>
        <begin position="268"/>
        <end position="286"/>
    </location>
</feature>
<dbReference type="CDD" id="cd06225">
    <property type="entry name" value="HAMP"/>
    <property type="match status" value="1"/>
</dbReference>
<evidence type="ECO:0000256" key="1">
    <source>
        <dbReference type="ARBA" id="ARBA00004651"/>
    </source>
</evidence>
<keyword evidence="4" id="KW-0808">Transferase</keyword>
<dbReference type="Pfam" id="PF00672">
    <property type="entry name" value="HAMP"/>
    <property type="match status" value="1"/>
</dbReference>
<dbReference type="EMBL" id="QJVJ01000003">
    <property type="protein sequence ID" value="PYI55540.1"/>
    <property type="molecule type" value="Genomic_DNA"/>
</dbReference>
<dbReference type="Pfam" id="PF06580">
    <property type="entry name" value="His_kinase"/>
    <property type="match status" value="1"/>
</dbReference>
<reference evidence="10 11" key="1">
    <citation type="submission" date="2018-05" db="EMBL/GenBank/DDBJ databases">
        <title>Paenibacillus flagellatus sp. nov., isolated from selenium mineral soil.</title>
        <authorList>
            <person name="Dai X."/>
        </authorList>
    </citation>
    <scope>NUCLEOTIDE SEQUENCE [LARGE SCALE GENOMIC DNA]</scope>
    <source>
        <strain evidence="10 11">DXL2</strain>
    </source>
</reference>
<dbReference type="AlphaFoldDB" id="A0A2V5KKZ3"/>
<feature type="domain" description="HAMP" evidence="9">
    <location>
        <begin position="316"/>
        <end position="369"/>
    </location>
</feature>
<dbReference type="InterPro" id="IPR003594">
    <property type="entry name" value="HATPase_dom"/>
</dbReference>
<accession>A0A2V5KKZ3</accession>
<gene>
    <name evidence="10" type="ORF">DLM86_07350</name>
</gene>
<sequence>MRLAATFKRLYPGSLGARLFIAILCFILLPYTALQSYAFDKLESFLEGNAKAFYSNQLLQVADSFQNLETNITLLILTLQNDKRVQDILKQQDGATMTDRSVFMEDRLHQLRNHLLLGERTRIAVIDRFGNLYGTHSFSPAQPYDRIRSDPRLSRDEHSPASRWFLEPQGGSGQGNDYPVLGNYAHFIDEGGASYAAVLVTVDLQDWLYGQHASGQQYLIVDRSGATIAESRTSGATLTDTSRNAILASPSDYHHIDDRLLQLVQARYIVALDCYVVSLYPLNVFIGGLKTIRQSIDIVFYSATLAFIVFTFFIAASVSRPLRVLRKKMNAMVRHNMRIKLPEEGVRGEIYDLHKAFNQMTSEIAELIQKWRQEERQKEAARFRMLMHQLNPHFLLNTLNSIKWMALDQGNTSIYETSLALGKILEMSLSSEIEMIYLKDELGLVRAYEQIQRKRYKDLFVIRYDIGERLDYALVPKFCIQPLIENAILHGFSELETGGIILVRVRTERNMLIVDVEDNGQGGSVTGPAPGRGKSRGTGIGLTNIRSRLELLFKENGRLEAFPVEPRGSRFRMSMPLLLSEPYDKGGER</sequence>
<dbReference type="SUPFAM" id="SSF55874">
    <property type="entry name" value="ATPase domain of HSP90 chaperone/DNA topoisomerase II/histidine kinase"/>
    <property type="match status" value="1"/>
</dbReference>
<dbReference type="SMART" id="SM00304">
    <property type="entry name" value="HAMP"/>
    <property type="match status" value="1"/>
</dbReference>
<name>A0A2V5KKZ3_9BACL</name>
<dbReference type="RefSeq" id="WP_110839341.1">
    <property type="nucleotide sequence ID" value="NZ_QJVJ01000003.1"/>
</dbReference>
<comment type="caution">
    <text evidence="10">The sequence shown here is derived from an EMBL/GenBank/DDBJ whole genome shotgun (WGS) entry which is preliminary data.</text>
</comment>
<dbReference type="Pfam" id="PF02518">
    <property type="entry name" value="HATPase_c"/>
    <property type="match status" value="1"/>
</dbReference>
<dbReference type="InterPro" id="IPR050640">
    <property type="entry name" value="Bact_2-comp_sensor_kinase"/>
</dbReference>
<dbReference type="PANTHER" id="PTHR34220:SF7">
    <property type="entry name" value="SENSOR HISTIDINE KINASE YPDA"/>
    <property type="match status" value="1"/>
</dbReference>
<keyword evidence="6 8" id="KW-0472">Membrane</keyword>
<evidence type="ECO:0000256" key="7">
    <source>
        <dbReference type="SAM" id="MobiDB-lite"/>
    </source>
</evidence>
<dbReference type="Gene3D" id="6.10.340.10">
    <property type="match status" value="1"/>
</dbReference>
<evidence type="ECO:0000256" key="4">
    <source>
        <dbReference type="ARBA" id="ARBA00022679"/>
    </source>
</evidence>
<evidence type="ECO:0000313" key="11">
    <source>
        <dbReference type="Proteomes" id="UP000247476"/>
    </source>
</evidence>
<evidence type="ECO:0000313" key="10">
    <source>
        <dbReference type="EMBL" id="PYI55540.1"/>
    </source>
</evidence>
<dbReference type="InterPro" id="IPR003660">
    <property type="entry name" value="HAMP_dom"/>
</dbReference>
<keyword evidence="8" id="KW-0812">Transmembrane</keyword>
<organism evidence="10 11">
    <name type="scientific">Paenibacillus flagellatus</name>
    <dbReference type="NCBI Taxonomy" id="2211139"/>
    <lineage>
        <taxon>Bacteria</taxon>
        <taxon>Bacillati</taxon>
        <taxon>Bacillota</taxon>
        <taxon>Bacilli</taxon>
        <taxon>Bacillales</taxon>
        <taxon>Paenibacillaceae</taxon>
        <taxon>Paenibacillus</taxon>
    </lineage>
</organism>
<dbReference type="GO" id="GO:0000155">
    <property type="term" value="F:phosphorelay sensor kinase activity"/>
    <property type="evidence" value="ECO:0007669"/>
    <property type="project" value="InterPro"/>
</dbReference>
<dbReference type="InterPro" id="IPR010559">
    <property type="entry name" value="Sig_transdc_His_kin_internal"/>
</dbReference>
<evidence type="ECO:0000256" key="2">
    <source>
        <dbReference type="ARBA" id="ARBA00022475"/>
    </source>
</evidence>
<evidence type="ECO:0000256" key="5">
    <source>
        <dbReference type="ARBA" id="ARBA00022777"/>
    </source>
</evidence>
<dbReference type="InterPro" id="IPR036890">
    <property type="entry name" value="HATPase_C_sf"/>
</dbReference>
<dbReference type="PANTHER" id="PTHR34220">
    <property type="entry name" value="SENSOR HISTIDINE KINASE YPDA"/>
    <property type="match status" value="1"/>
</dbReference>
<keyword evidence="3" id="KW-0597">Phosphoprotein</keyword>
<evidence type="ECO:0000259" key="9">
    <source>
        <dbReference type="PROSITE" id="PS50885"/>
    </source>
</evidence>
<evidence type="ECO:0000256" key="6">
    <source>
        <dbReference type="ARBA" id="ARBA00023136"/>
    </source>
</evidence>
<evidence type="ECO:0000256" key="3">
    <source>
        <dbReference type="ARBA" id="ARBA00022553"/>
    </source>
</evidence>
<dbReference type="Gene3D" id="3.30.565.10">
    <property type="entry name" value="Histidine kinase-like ATPase, C-terminal domain"/>
    <property type="match status" value="1"/>
</dbReference>
<feature type="transmembrane region" description="Helical" evidence="8">
    <location>
        <begin position="298"/>
        <end position="319"/>
    </location>
</feature>
<dbReference type="SUPFAM" id="SSF158472">
    <property type="entry name" value="HAMP domain-like"/>
    <property type="match status" value="1"/>
</dbReference>
<dbReference type="PROSITE" id="PS50885">
    <property type="entry name" value="HAMP"/>
    <property type="match status" value="1"/>
</dbReference>
<proteinExistence type="predicted"/>
<dbReference type="Proteomes" id="UP000247476">
    <property type="component" value="Unassembled WGS sequence"/>
</dbReference>
<dbReference type="GO" id="GO:0005886">
    <property type="term" value="C:plasma membrane"/>
    <property type="evidence" value="ECO:0007669"/>
    <property type="project" value="UniProtKB-SubCell"/>
</dbReference>
<feature type="region of interest" description="Disordered" evidence="7">
    <location>
        <begin position="143"/>
        <end position="169"/>
    </location>
</feature>
<feature type="compositionally biased region" description="Basic and acidic residues" evidence="7">
    <location>
        <begin position="145"/>
        <end position="160"/>
    </location>
</feature>
<comment type="subcellular location">
    <subcellularLocation>
        <location evidence="1">Cell membrane</location>
        <topology evidence="1">Multi-pass membrane protein</topology>
    </subcellularLocation>
</comment>
<protein>
    <recommendedName>
        <fullName evidence="9">HAMP domain-containing protein</fullName>
    </recommendedName>
</protein>
<keyword evidence="5" id="KW-0418">Kinase</keyword>
<keyword evidence="11" id="KW-1185">Reference proteome</keyword>
<keyword evidence="2" id="KW-1003">Cell membrane</keyword>
<dbReference type="OrthoDB" id="2638092at2"/>
<keyword evidence="8" id="KW-1133">Transmembrane helix</keyword>
<evidence type="ECO:0000256" key="8">
    <source>
        <dbReference type="SAM" id="Phobius"/>
    </source>
</evidence>
<feature type="transmembrane region" description="Helical" evidence="8">
    <location>
        <begin position="15"/>
        <end position="34"/>
    </location>
</feature>